<dbReference type="STRING" id="645133.E3QBY6"/>
<dbReference type="SUPFAM" id="SSF53474">
    <property type="entry name" value="alpha/beta-Hydrolases"/>
    <property type="match status" value="1"/>
</dbReference>
<dbReference type="eggNOG" id="ENOG502QSW8">
    <property type="taxonomic scope" value="Eukaryota"/>
</dbReference>
<dbReference type="InterPro" id="IPR053228">
    <property type="entry name" value="Stereospecific_Lipase"/>
</dbReference>
<dbReference type="EMBL" id="GG697340">
    <property type="protein sequence ID" value="EFQ28221.1"/>
    <property type="molecule type" value="Genomic_DNA"/>
</dbReference>
<evidence type="ECO:0000256" key="2">
    <source>
        <dbReference type="SAM" id="SignalP"/>
    </source>
</evidence>
<proteinExistence type="predicted"/>
<feature type="region of interest" description="Disordered" evidence="1">
    <location>
        <begin position="52"/>
        <end position="89"/>
    </location>
</feature>
<organism evidence="4">
    <name type="scientific">Colletotrichum graminicola (strain M1.001 / M2 / FGSC 10212)</name>
    <name type="common">Maize anthracnose fungus</name>
    <name type="synonym">Glomerella graminicola</name>
    <dbReference type="NCBI Taxonomy" id="645133"/>
    <lineage>
        <taxon>Eukaryota</taxon>
        <taxon>Fungi</taxon>
        <taxon>Dikarya</taxon>
        <taxon>Ascomycota</taxon>
        <taxon>Pezizomycotina</taxon>
        <taxon>Sordariomycetes</taxon>
        <taxon>Hypocreomycetidae</taxon>
        <taxon>Glomerellales</taxon>
        <taxon>Glomerellaceae</taxon>
        <taxon>Colletotrichum</taxon>
        <taxon>Colletotrichum graminicola species complex</taxon>
    </lineage>
</organism>
<evidence type="ECO:0008006" key="5">
    <source>
        <dbReference type="Google" id="ProtNLM"/>
    </source>
</evidence>
<evidence type="ECO:0000313" key="4">
    <source>
        <dbReference type="Proteomes" id="UP000008782"/>
    </source>
</evidence>
<keyword evidence="4" id="KW-1185">Reference proteome</keyword>
<dbReference type="HOGENOM" id="CLU_029537_0_2_1"/>
<evidence type="ECO:0000313" key="3">
    <source>
        <dbReference type="EMBL" id="EFQ28221.1"/>
    </source>
</evidence>
<evidence type="ECO:0000256" key="1">
    <source>
        <dbReference type="SAM" id="MobiDB-lite"/>
    </source>
</evidence>
<dbReference type="AlphaFoldDB" id="E3QBY6"/>
<accession>E3QBY6</accession>
<dbReference type="ESTHER" id="colgm-e3qby6">
    <property type="family name" value="Canar_LipB"/>
</dbReference>
<gene>
    <name evidence="3" type="ORF">GLRG_03365</name>
</gene>
<protein>
    <recommendedName>
        <fullName evidence="5">Lipase B</fullName>
    </recommendedName>
</protein>
<feature type="chain" id="PRO_5003179597" description="Lipase B" evidence="2">
    <location>
        <begin position="21"/>
        <end position="393"/>
    </location>
</feature>
<feature type="signal peptide" evidence="2">
    <location>
        <begin position="1"/>
        <end position="20"/>
    </location>
</feature>
<dbReference type="RefSeq" id="XP_008092241.1">
    <property type="nucleotide sequence ID" value="XM_008094050.1"/>
</dbReference>
<sequence>MKTTHVVPISLAWWLTKVVTRPVSDQPGFTTPGIADSNQTVTVESNTIASDIQALDSPHGGDVDSTENVNPDPKTQIYPKRSDGDAPYSKSEQELRSKIYFPETFNESSNKQPVILIPGMGAMAGSTYRANLGILLAQSDFADPLWVNIPDASLNDAQENSEYVAYSMNYIQTWTGRKPAVVAWGQGNLNVQWALKYWPSTRDAVTDLVALSPNFRGTTEAFYGCNIILPIIGAAPSVYQQTYDSAFVRTLRADGGDSAYVPTTSIFSATDEIIQPQSGPNASAVLNDAQGVDVSNIEVQNACPNTPSGRTIPHKGILYNSLAFALLKDALENEGPGKLERIDKKVCGDHSAGQLNAVEINATEAILDDTAMDCLLYPKKVWGEPDIKKYAQE</sequence>
<dbReference type="InterPro" id="IPR029058">
    <property type="entry name" value="AB_hydrolase_fold"/>
</dbReference>
<dbReference type="PANTHER" id="PTHR37574">
    <property type="entry name" value="LIPASE B"/>
    <property type="match status" value="1"/>
</dbReference>
<dbReference type="Gene3D" id="3.40.50.1820">
    <property type="entry name" value="alpha/beta hydrolase"/>
    <property type="match status" value="1"/>
</dbReference>
<dbReference type="OrthoDB" id="4605274at2759"/>
<dbReference type="VEuPathDB" id="FungiDB:GLRG_03365"/>
<dbReference type="PANTHER" id="PTHR37574:SF1">
    <property type="entry name" value="LIPASE B"/>
    <property type="match status" value="1"/>
</dbReference>
<dbReference type="Proteomes" id="UP000008782">
    <property type="component" value="Unassembled WGS sequence"/>
</dbReference>
<reference evidence="4" key="1">
    <citation type="journal article" date="2012" name="Nat. Genet.">
        <title>Lifestyle transitions in plant pathogenic Colletotrichum fungi deciphered by genome and transcriptome analyses.</title>
        <authorList>
            <person name="O'Connell R.J."/>
            <person name="Thon M.R."/>
            <person name="Hacquard S."/>
            <person name="Amyotte S.G."/>
            <person name="Kleemann J."/>
            <person name="Torres M.F."/>
            <person name="Damm U."/>
            <person name="Buiate E.A."/>
            <person name="Epstein L."/>
            <person name="Alkan N."/>
            <person name="Altmueller J."/>
            <person name="Alvarado-Balderrama L."/>
            <person name="Bauser C.A."/>
            <person name="Becker C."/>
            <person name="Birren B.W."/>
            <person name="Chen Z."/>
            <person name="Choi J."/>
            <person name="Crouch J.A."/>
            <person name="Duvick J.P."/>
            <person name="Farman M.A."/>
            <person name="Gan P."/>
            <person name="Heiman D."/>
            <person name="Henrissat B."/>
            <person name="Howard R.J."/>
            <person name="Kabbage M."/>
            <person name="Koch C."/>
            <person name="Kracher B."/>
            <person name="Kubo Y."/>
            <person name="Law A.D."/>
            <person name="Lebrun M.-H."/>
            <person name="Lee Y.-H."/>
            <person name="Miyara I."/>
            <person name="Moore N."/>
            <person name="Neumann U."/>
            <person name="Nordstroem K."/>
            <person name="Panaccione D.G."/>
            <person name="Panstruga R."/>
            <person name="Place M."/>
            <person name="Proctor R.H."/>
            <person name="Prusky D."/>
            <person name="Rech G."/>
            <person name="Reinhardt R."/>
            <person name="Rollins J.A."/>
            <person name="Rounsley S."/>
            <person name="Schardl C.L."/>
            <person name="Schwartz D.C."/>
            <person name="Shenoy N."/>
            <person name="Shirasu K."/>
            <person name="Sikhakolli U.R."/>
            <person name="Stueber K."/>
            <person name="Sukno S.A."/>
            <person name="Sweigard J.A."/>
            <person name="Takano Y."/>
            <person name="Takahara H."/>
            <person name="Trail F."/>
            <person name="van der Does H.C."/>
            <person name="Voll L.M."/>
            <person name="Will I."/>
            <person name="Young S."/>
            <person name="Zeng Q."/>
            <person name="Zhang J."/>
            <person name="Zhou S."/>
            <person name="Dickman M.B."/>
            <person name="Schulze-Lefert P."/>
            <person name="Ver Loren van Themaat E."/>
            <person name="Ma L.-J."/>
            <person name="Vaillancourt L.J."/>
        </authorList>
    </citation>
    <scope>NUCLEOTIDE SEQUENCE [LARGE SCALE GENOMIC DNA]</scope>
    <source>
        <strain evidence="4">M1.001 / M2 / FGSC 10212</strain>
    </source>
</reference>
<keyword evidence="2" id="KW-0732">Signal</keyword>
<dbReference type="GeneID" id="24408730"/>
<name>E3QBY6_COLGM</name>